<dbReference type="InterPro" id="IPR052173">
    <property type="entry name" value="Beta-lactam_resp_regulator"/>
</dbReference>
<evidence type="ECO:0000256" key="1">
    <source>
        <dbReference type="SAM" id="Phobius"/>
    </source>
</evidence>
<dbReference type="PROSITE" id="PS51257">
    <property type="entry name" value="PROKAR_LIPOPROTEIN"/>
    <property type="match status" value="1"/>
</dbReference>
<dbReference type="PANTHER" id="PTHR34978:SF3">
    <property type="entry name" value="SLR0241 PROTEIN"/>
    <property type="match status" value="1"/>
</dbReference>
<sequence>MRFPWPSLFHAVWTTSLMACVLIGLILAIRLLLRDRMQPRWTYLLWTLVLLRLVLPWTPESAFSVFNLWTPAHPEASPEPRDTMDRATGQSPAVVFRLSEDSPLAFESPSVQPNRPALQEAPFRSPLVDALSWAWLLGALSAAGIMIGAHLRFVRRLRDEPLISDSRVNSLFRQCQAKMNVRRKVTLTETGLVSSPALTGLFRPRLLMPPDVLRILDDRELQFVFLHELSHLRRRDLFMNAAMHALLALHWFNPLVWYAYRRMREDQELACDALTLTSLRPADSHAYGMTILKLLAALSGQSRFMHAAGIAGSRQAYRRRMILIRTHRPNTYKRTLLGLSVLLLVGGCGLTNAKENAVWGSGKGNVPSDVAQVAVSDGSTQEELASEKGVKLYASRSEEGEVTGIALRTGEIAKTFAWPNLIDQGYKPSLYVADVDGDEREEIVVILKTTNSQGIYHREEIHVLNREDLTEAAIADPVGAVDRFVTTTIALQDGQVEVRANWDDSRIKKTYAESYSMAWNSFSVGFGNIVNYTVTGNVIRAGVSGSLGSFANGTTSYDFHPLTAIATYGPNLQVKNVELLNDGGWTET</sequence>
<feature type="transmembrane region" description="Helical" evidence="1">
    <location>
        <begin position="133"/>
        <end position="154"/>
    </location>
</feature>
<keyword evidence="1" id="KW-0812">Transmembrane</keyword>
<proteinExistence type="predicted"/>
<dbReference type="CDD" id="cd07341">
    <property type="entry name" value="M56_BlaR1_MecR1_like"/>
    <property type="match status" value="1"/>
</dbReference>
<feature type="transmembrane region" description="Helical" evidence="1">
    <location>
        <begin position="237"/>
        <end position="260"/>
    </location>
</feature>
<protein>
    <submittedName>
        <fullName evidence="3">M56 family metallopeptidase</fullName>
    </submittedName>
</protein>
<keyword evidence="1" id="KW-1133">Transmembrane helix</keyword>
<comment type="caution">
    <text evidence="3">The sequence shown here is derived from an EMBL/GenBank/DDBJ whole genome shotgun (WGS) entry which is preliminary data.</text>
</comment>
<keyword evidence="1" id="KW-0472">Membrane</keyword>
<dbReference type="Gene3D" id="3.30.2010.10">
    <property type="entry name" value="Metalloproteases ('zincins'), catalytic domain"/>
    <property type="match status" value="1"/>
</dbReference>
<feature type="transmembrane region" description="Helical" evidence="1">
    <location>
        <begin position="12"/>
        <end position="33"/>
    </location>
</feature>
<keyword evidence="4" id="KW-1185">Reference proteome</keyword>
<dbReference type="Pfam" id="PF05569">
    <property type="entry name" value="Peptidase_M56"/>
    <property type="match status" value="1"/>
</dbReference>
<name>A0A7X0RU27_9BACL</name>
<feature type="transmembrane region" description="Helical" evidence="1">
    <location>
        <begin position="40"/>
        <end position="58"/>
    </location>
</feature>
<feature type="domain" description="Peptidase M56" evidence="2">
    <location>
        <begin position="11"/>
        <end position="324"/>
    </location>
</feature>
<dbReference type="AlphaFoldDB" id="A0A7X0RU27"/>
<evidence type="ECO:0000259" key="2">
    <source>
        <dbReference type="Pfam" id="PF05569"/>
    </source>
</evidence>
<evidence type="ECO:0000313" key="3">
    <source>
        <dbReference type="EMBL" id="MBB6673692.1"/>
    </source>
</evidence>
<evidence type="ECO:0000313" key="4">
    <source>
        <dbReference type="Proteomes" id="UP000547209"/>
    </source>
</evidence>
<dbReference type="PANTHER" id="PTHR34978">
    <property type="entry name" value="POSSIBLE SENSOR-TRANSDUCER PROTEIN BLAR"/>
    <property type="match status" value="1"/>
</dbReference>
<accession>A0A7X0RU27</accession>
<dbReference type="InterPro" id="IPR008756">
    <property type="entry name" value="Peptidase_M56"/>
</dbReference>
<dbReference type="Proteomes" id="UP000547209">
    <property type="component" value="Unassembled WGS sequence"/>
</dbReference>
<reference evidence="3 4" key="1">
    <citation type="submission" date="2020-08" db="EMBL/GenBank/DDBJ databases">
        <title>Cohnella phylogeny.</title>
        <authorList>
            <person name="Dunlap C."/>
        </authorList>
    </citation>
    <scope>NUCLEOTIDE SEQUENCE [LARGE SCALE GENOMIC DNA]</scope>
    <source>
        <strain evidence="3 4">DSM 28246</strain>
    </source>
</reference>
<dbReference type="EMBL" id="JACJVP010000041">
    <property type="protein sequence ID" value="MBB6673692.1"/>
    <property type="molecule type" value="Genomic_DNA"/>
</dbReference>
<organism evidence="3 4">
    <name type="scientific">Cohnella nanjingensis</name>
    <dbReference type="NCBI Taxonomy" id="1387779"/>
    <lineage>
        <taxon>Bacteria</taxon>
        <taxon>Bacillati</taxon>
        <taxon>Bacillota</taxon>
        <taxon>Bacilli</taxon>
        <taxon>Bacillales</taxon>
        <taxon>Paenibacillaceae</taxon>
        <taxon>Cohnella</taxon>
    </lineage>
</organism>
<gene>
    <name evidence="3" type="ORF">H7C19_23720</name>
</gene>
<dbReference type="RefSeq" id="WP_185671553.1">
    <property type="nucleotide sequence ID" value="NZ_JACJVP010000041.1"/>
</dbReference>